<sequence>MYRCVNCGAKVEELYRRYCPSVLKLLKCETCDLLADKYIEYDPAIILVDLILLKRQAYRHLLYNCDITSCWKLVIILWLIESFRNFFLCNNSNQYIQYWKIFQSNVNGECNLYLILFNTAFALATFAFTIIFCTKVKWHLYPNNPNKCSVIQLMKALIIGGSGKLLGLLEITWGHIFLTPHYLLILGYTLLCLLAAYSVATNNKKLESLIILGIGILVYNYASNFSFTIFEILKLV</sequence>
<comment type="similarity">
    <text evidence="2 10">Belongs to the ARV1 family.</text>
</comment>
<dbReference type="InterPro" id="IPR007290">
    <property type="entry name" value="Arv1"/>
</dbReference>
<comment type="caution">
    <text evidence="11">The sequence shown here is derived from an EMBL/GenBank/DDBJ whole genome shotgun (WGS) entry which is preliminary data.</text>
</comment>
<evidence type="ECO:0000256" key="10">
    <source>
        <dbReference type="RuleBase" id="RU368065"/>
    </source>
</evidence>
<dbReference type="GO" id="GO:0005794">
    <property type="term" value="C:Golgi apparatus"/>
    <property type="evidence" value="ECO:0007669"/>
    <property type="project" value="TreeGrafter"/>
</dbReference>
<name>A0A833R712_9HYME</name>
<feature type="transmembrane region" description="Helical" evidence="10">
    <location>
        <begin position="182"/>
        <end position="200"/>
    </location>
</feature>
<dbReference type="GO" id="GO:0006665">
    <property type="term" value="P:sphingolipid metabolic process"/>
    <property type="evidence" value="ECO:0007669"/>
    <property type="project" value="TreeGrafter"/>
</dbReference>
<evidence type="ECO:0000256" key="4">
    <source>
        <dbReference type="ARBA" id="ARBA00022692"/>
    </source>
</evidence>
<dbReference type="GO" id="GO:0005789">
    <property type="term" value="C:endoplasmic reticulum membrane"/>
    <property type="evidence" value="ECO:0007669"/>
    <property type="project" value="UniProtKB-SubCell"/>
</dbReference>
<evidence type="ECO:0000256" key="7">
    <source>
        <dbReference type="ARBA" id="ARBA00023055"/>
    </source>
</evidence>
<keyword evidence="5 10" id="KW-0256">Endoplasmic reticulum</keyword>
<keyword evidence="4 10" id="KW-0812">Transmembrane</keyword>
<dbReference type="AlphaFoldDB" id="A0A833R712"/>
<evidence type="ECO:0000256" key="6">
    <source>
        <dbReference type="ARBA" id="ARBA00022989"/>
    </source>
</evidence>
<keyword evidence="12" id="KW-1185">Reference proteome</keyword>
<evidence type="ECO:0000256" key="2">
    <source>
        <dbReference type="ARBA" id="ARBA00009187"/>
    </source>
</evidence>
<dbReference type="GO" id="GO:0032541">
    <property type="term" value="C:cortical endoplasmic reticulum"/>
    <property type="evidence" value="ECO:0007669"/>
    <property type="project" value="TreeGrafter"/>
</dbReference>
<comment type="function">
    <text evidence="10">Mediator of sterol homeostasis involved in sterol uptake, trafficking and distribution into membranes.</text>
</comment>
<feature type="transmembrane region" description="Helical" evidence="10">
    <location>
        <begin position="153"/>
        <end position="176"/>
    </location>
</feature>
<organism evidence="11 12">
    <name type="scientific">Frieseomelitta varia</name>
    <dbReference type="NCBI Taxonomy" id="561572"/>
    <lineage>
        <taxon>Eukaryota</taxon>
        <taxon>Metazoa</taxon>
        <taxon>Ecdysozoa</taxon>
        <taxon>Arthropoda</taxon>
        <taxon>Hexapoda</taxon>
        <taxon>Insecta</taxon>
        <taxon>Pterygota</taxon>
        <taxon>Neoptera</taxon>
        <taxon>Endopterygota</taxon>
        <taxon>Hymenoptera</taxon>
        <taxon>Apocrita</taxon>
        <taxon>Aculeata</taxon>
        <taxon>Apoidea</taxon>
        <taxon>Anthophila</taxon>
        <taxon>Apidae</taxon>
        <taxon>Frieseomelitta</taxon>
    </lineage>
</organism>
<feature type="transmembrane region" description="Helical" evidence="10">
    <location>
        <begin position="209"/>
        <end position="230"/>
    </location>
</feature>
<keyword evidence="3 10" id="KW-0813">Transport</keyword>
<dbReference type="Proteomes" id="UP000655588">
    <property type="component" value="Unassembled WGS sequence"/>
</dbReference>
<evidence type="ECO:0000256" key="1">
    <source>
        <dbReference type="ARBA" id="ARBA00004477"/>
    </source>
</evidence>
<dbReference type="PANTHER" id="PTHR14467:SF0">
    <property type="entry name" value="PROTEIN ARV1"/>
    <property type="match status" value="1"/>
</dbReference>
<keyword evidence="8 10" id="KW-0443">Lipid metabolism</keyword>
<evidence type="ECO:0000313" key="11">
    <source>
        <dbReference type="EMBL" id="KAF3422524.1"/>
    </source>
</evidence>
<keyword evidence="6 10" id="KW-1133">Transmembrane helix</keyword>
<evidence type="ECO:0000256" key="5">
    <source>
        <dbReference type="ARBA" id="ARBA00022824"/>
    </source>
</evidence>
<dbReference type="Pfam" id="PF04161">
    <property type="entry name" value="Arv1"/>
    <property type="match status" value="1"/>
</dbReference>
<evidence type="ECO:0000313" key="12">
    <source>
        <dbReference type="Proteomes" id="UP000655588"/>
    </source>
</evidence>
<keyword evidence="7 10" id="KW-0445">Lipid transport</keyword>
<keyword evidence="9 10" id="KW-0472">Membrane</keyword>
<dbReference type="GO" id="GO:0016125">
    <property type="term" value="P:sterol metabolic process"/>
    <property type="evidence" value="ECO:0007669"/>
    <property type="project" value="UniProtKB-UniRule"/>
</dbReference>
<feature type="transmembrane region" description="Helical" evidence="10">
    <location>
        <begin position="61"/>
        <end position="80"/>
    </location>
</feature>
<accession>A0A833R712</accession>
<protein>
    <recommendedName>
        <fullName evidence="10">Protein ARV</fullName>
    </recommendedName>
</protein>
<dbReference type="GO" id="GO:0097036">
    <property type="term" value="P:regulation of plasma membrane sterol distribution"/>
    <property type="evidence" value="ECO:0007669"/>
    <property type="project" value="UniProtKB-UniRule"/>
</dbReference>
<evidence type="ECO:0000256" key="3">
    <source>
        <dbReference type="ARBA" id="ARBA00022448"/>
    </source>
</evidence>
<dbReference type="EMBL" id="WNWW01000693">
    <property type="protein sequence ID" value="KAF3422524.1"/>
    <property type="molecule type" value="Genomic_DNA"/>
</dbReference>
<evidence type="ECO:0000256" key="8">
    <source>
        <dbReference type="ARBA" id="ARBA00023098"/>
    </source>
</evidence>
<proteinExistence type="inferred from homology"/>
<dbReference type="PANTHER" id="PTHR14467">
    <property type="entry name" value="ARV1"/>
    <property type="match status" value="1"/>
</dbReference>
<reference evidence="11" key="1">
    <citation type="submission" date="2019-11" db="EMBL/GenBank/DDBJ databases">
        <title>The nuclear and mitochondrial genomes of Frieseomelitta varia - a highly eusocial stingless bee (Meliponini) with a permanently sterile worker caste.</title>
        <authorList>
            <person name="Freitas F.C.P."/>
            <person name="Lourenco A.P."/>
            <person name="Nunes F.M.F."/>
            <person name="Paschoal A.R."/>
            <person name="Abreu F.C.P."/>
            <person name="Barbin F.O."/>
            <person name="Bataglia L."/>
            <person name="Cardoso-Junior C.A.M."/>
            <person name="Cervoni M.S."/>
            <person name="Silva S.R."/>
            <person name="Dalarmi F."/>
            <person name="Del Lama M.A."/>
            <person name="Depintor T.S."/>
            <person name="Ferreira K.M."/>
            <person name="Goria P.S."/>
            <person name="Jaskot M.C."/>
            <person name="Lago D.C."/>
            <person name="Luna-Lucena D."/>
            <person name="Moda L.M."/>
            <person name="Nascimento L."/>
            <person name="Pedrino M."/>
            <person name="Rabico F.O."/>
            <person name="Sanches F.C."/>
            <person name="Santos D.E."/>
            <person name="Santos C.G."/>
            <person name="Vieira J."/>
            <person name="Lopes T.F."/>
            <person name="Barchuk A.R."/>
            <person name="Hartfelder K."/>
            <person name="Simoes Z.L.P."/>
            <person name="Bitondi M.M.G."/>
            <person name="Pinheiro D.G."/>
        </authorList>
    </citation>
    <scope>NUCLEOTIDE SEQUENCE</scope>
    <source>
        <strain evidence="11">USP_RPSP 00005682</strain>
        <tissue evidence="11">Whole individual</tissue>
    </source>
</reference>
<dbReference type="GO" id="GO:0032366">
    <property type="term" value="P:intracellular sterol transport"/>
    <property type="evidence" value="ECO:0007669"/>
    <property type="project" value="UniProtKB-UniRule"/>
</dbReference>
<evidence type="ECO:0000256" key="9">
    <source>
        <dbReference type="ARBA" id="ARBA00023136"/>
    </source>
</evidence>
<gene>
    <name evidence="11" type="ORF">E2986_13582</name>
</gene>
<comment type="subcellular location">
    <subcellularLocation>
        <location evidence="1 10">Endoplasmic reticulum membrane</location>
        <topology evidence="1 10">Multi-pass membrane protein</topology>
    </subcellularLocation>
</comment>
<feature type="transmembrane region" description="Helical" evidence="10">
    <location>
        <begin position="112"/>
        <end position="133"/>
    </location>
</feature>